<dbReference type="PANTHER" id="PTHR32552:SF81">
    <property type="entry name" value="TONB-DEPENDENT OUTER MEMBRANE RECEPTOR"/>
    <property type="match status" value="1"/>
</dbReference>
<dbReference type="Proteomes" id="UP000324611">
    <property type="component" value="Unassembled WGS sequence"/>
</dbReference>
<name>A0A5B2VN02_9BACT</name>
<proteinExistence type="inferred from homology"/>
<keyword evidence="6" id="KW-0408">Iron</keyword>
<reference evidence="16 17" key="2">
    <citation type="submission" date="2019-09" db="EMBL/GenBank/DDBJ databases">
        <authorList>
            <person name="Jin C."/>
        </authorList>
    </citation>
    <scope>NUCLEOTIDE SEQUENCE [LARGE SCALE GENOMIC DNA]</scope>
    <source>
        <strain evidence="16 17">BN140078</strain>
    </source>
</reference>
<feature type="domain" description="TonB-dependent receptor plug" evidence="15">
    <location>
        <begin position="116"/>
        <end position="236"/>
    </location>
</feature>
<reference evidence="16 17" key="1">
    <citation type="submission" date="2019-09" db="EMBL/GenBank/DDBJ databases">
        <title>Chitinophaga ginsengihumi sp. nov., isolated from soil of ginseng rhizosphere.</title>
        <authorList>
            <person name="Lee J."/>
        </authorList>
    </citation>
    <scope>NUCLEOTIDE SEQUENCE [LARGE SCALE GENOMIC DNA]</scope>
    <source>
        <strain evidence="16 17">BN140078</strain>
    </source>
</reference>
<feature type="domain" description="TonB-dependent receptor-like beta-barrel" evidence="14">
    <location>
        <begin position="479"/>
        <end position="876"/>
    </location>
</feature>
<dbReference type="AlphaFoldDB" id="A0A5B2VN02"/>
<evidence type="ECO:0000256" key="10">
    <source>
        <dbReference type="ARBA" id="ARBA00023237"/>
    </source>
</evidence>
<feature type="chain" id="PRO_5022856613" evidence="13">
    <location>
        <begin position="21"/>
        <end position="1109"/>
    </location>
</feature>
<evidence type="ECO:0000256" key="1">
    <source>
        <dbReference type="ARBA" id="ARBA00004571"/>
    </source>
</evidence>
<evidence type="ECO:0000256" key="5">
    <source>
        <dbReference type="ARBA" id="ARBA00022692"/>
    </source>
</evidence>
<comment type="subcellular location">
    <subcellularLocation>
        <location evidence="1 11">Cell outer membrane</location>
        <topology evidence="1 11">Multi-pass membrane protein</topology>
    </subcellularLocation>
</comment>
<evidence type="ECO:0000256" key="6">
    <source>
        <dbReference type="ARBA" id="ARBA00023004"/>
    </source>
</evidence>
<keyword evidence="13" id="KW-0732">Signal</keyword>
<organism evidence="16 17">
    <name type="scientific">Chitinophaga agrisoli</name>
    <dbReference type="NCBI Taxonomy" id="2607653"/>
    <lineage>
        <taxon>Bacteria</taxon>
        <taxon>Pseudomonadati</taxon>
        <taxon>Bacteroidota</taxon>
        <taxon>Chitinophagia</taxon>
        <taxon>Chitinophagales</taxon>
        <taxon>Chitinophagaceae</taxon>
        <taxon>Chitinophaga</taxon>
    </lineage>
</organism>
<keyword evidence="4" id="KW-0410">Iron transport</keyword>
<evidence type="ECO:0000256" key="13">
    <source>
        <dbReference type="SAM" id="SignalP"/>
    </source>
</evidence>
<dbReference type="RefSeq" id="WP_149841639.1">
    <property type="nucleotide sequence ID" value="NZ_VUOC01000004.1"/>
</dbReference>
<dbReference type="InterPro" id="IPR000531">
    <property type="entry name" value="Beta-barrel_TonB"/>
</dbReference>
<dbReference type="Pfam" id="PF13715">
    <property type="entry name" value="CarbopepD_reg_2"/>
    <property type="match status" value="1"/>
</dbReference>
<dbReference type="InterPro" id="IPR008969">
    <property type="entry name" value="CarboxyPept-like_regulatory"/>
</dbReference>
<keyword evidence="7" id="KW-0406">Ion transport</keyword>
<keyword evidence="10 11" id="KW-0998">Cell outer membrane</keyword>
<keyword evidence="8 12" id="KW-0798">TonB box</keyword>
<dbReference type="InterPro" id="IPR036942">
    <property type="entry name" value="Beta-barrel_TonB_sf"/>
</dbReference>
<dbReference type="PANTHER" id="PTHR32552">
    <property type="entry name" value="FERRICHROME IRON RECEPTOR-RELATED"/>
    <property type="match status" value="1"/>
</dbReference>
<dbReference type="InterPro" id="IPR023997">
    <property type="entry name" value="TonB-dep_OMP_SusC/RagA_CS"/>
</dbReference>
<dbReference type="EMBL" id="VUOC01000004">
    <property type="protein sequence ID" value="KAA2240461.1"/>
    <property type="molecule type" value="Genomic_DNA"/>
</dbReference>
<evidence type="ECO:0000313" key="16">
    <source>
        <dbReference type="EMBL" id="KAA2240461.1"/>
    </source>
</evidence>
<comment type="similarity">
    <text evidence="11 12">Belongs to the TonB-dependent receptor family.</text>
</comment>
<accession>A0A5B2VN02</accession>
<dbReference type="InterPro" id="IPR023996">
    <property type="entry name" value="TonB-dep_OMP_SusC/RagA"/>
</dbReference>
<dbReference type="PROSITE" id="PS52016">
    <property type="entry name" value="TONB_DEPENDENT_REC_3"/>
    <property type="match status" value="1"/>
</dbReference>
<dbReference type="SUPFAM" id="SSF49464">
    <property type="entry name" value="Carboxypeptidase regulatory domain-like"/>
    <property type="match status" value="1"/>
</dbReference>
<dbReference type="Gene3D" id="2.60.40.1120">
    <property type="entry name" value="Carboxypeptidase-like, regulatory domain"/>
    <property type="match status" value="1"/>
</dbReference>
<evidence type="ECO:0000256" key="4">
    <source>
        <dbReference type="ARBA" id="ARBA00022496"/>
    </source>
</evidence>
<protein>
    <submittedName>
        <fullName evidence="16">SusC/RagA family TonB-linked outer membrane protein</fullName>
    </submittedName>
</protein>
<gene>
    <name evidence="16" type="ORF">F0L74_30375</name>
</gene>
<evidence type="ECO:0000256" key="12">
    <source>
        <dbReference type="RuleBase" id="RU003357"/>
    </source>
</evidence>
<keyword evidence="3 11" id="KW-1134">Transmembrane beta strand</keyword>
<dbReference type="Pfam" id="PF07715">
    <property type="entry name" value="Plug"/>
    <property type="match status" value="1"/>
</dbReference>
<dbReference type="InterPro" id="IPR012910">
    <property type="entry name" value="Plug_dom"/>
</dbReference>
<feature type="signal peptide" evidence="13">
    <location>
        <begin position="1"/>
        <end position="20"/>
    </location>
</feature>
<evidence type="ECO:0000313" key="17">
    <source>
        <dbReference type="Proteomes" id="UP000324611"/>
    </source>
</evidence>
<evidence type="ECO:0000256" key="7">
    <source>
        <dbReference type="ARBA" id="ARBA00023065"/>
    </source>
</evidence>
<dbReference type="InterPro" id="IPR037066">
    <property type="entry name" value="Plug_dom_sf"/>
</dbReference>
<keyword evidence="9 11" id="KW-0472">Membrane</keyword>
<dbReference type="Gene3D" id="2.170.130.10">
    <property type="entry name" value="TonB-dependent receptor, plug domain"/>
    <property type="match status" value="1"/>
</dbReference>
<evidence type="ECO:0000259" key="14">
    <source>
        <dbReference type="Pfam" id="PF00593"/>
    </source>
</evidence>
<evidence type="ECO:0000256" key="8">
    <source>
        <dbReference type="ARBA" id="ARBA00023077"/>
    </source>
</evidence>
<evidence type="ECO:0000256" key="3">
    <source>
        <dbReference type="ARBA" id="ARBA00022452"/>
    </source>
</evidence>
<dbReference type="GO" id="GO:0006826">
    <property type="term" value="P:iron ion transport"/>
    <property type="evidence" value="ECO:0007669"/>
    <property type="project" value="UniProtKB-KW"/>
</dbReference>
<dbReference type="NCBIfam" id="TIGR04056">
    <property type="entry name" value="OMP_RagA_SusC"/>
    <property type="match status" value="1"/>
</dbReference>
<keyword evidence="2 11" id="KW-0813">Transport</keyword>
<dbReference type="NCBIfam" id="TIGR04057">
    <property type="entry name" value="SusC_RagA_signa"/>
    <property type="match status" value="1"/>
</dbReference>
<dbReference type="Gene3D" id="2.40.170.20">
    <property type="entry name" value="TonB-dependent receptor, beta-barrel domain"/>
    <property type="match status" value="1"/>
</dbReference>
<evidence type="ECO:0000256" key="9">
    <source>
        <dbReference type="ARBA" id="ARBA00023136"/>
    </source>
</evidence>
<dbReference type="GO" id="GO:0009279">
    <property type="term" value="C:cell outer membrane"/>
    <property type="evidence" value="ECO:0007669"/>
    <property type="project" value="UniProtKB-SubCell"/>
</dbReference>
<dbReference type="Pfam" id="PF00593">
    <property type="entry name" value="TonB_dep_Rec_b-barrel"/>
    <property type="match status" value="1"/>
</dbReference>
<evidence type="ECO:0000256" key="11">
    <source>
        <dbReference type="PROSITE-ProRule" id="PRU01360"/>
    </source>
</evidence>
<comment type="caution">
    <text evidence="16">The sequence shown here is derived from an EMBL/GenBank/DDBJ whole genome shotgun (WGS) entry which is preliminary data.</text>
</comment>
<sequence>MKKTLLFFTMLMVIVTLAFAQQRQVTGKVTGSDGAPIPFATVQIKGTNTGSATGQDGSFKLNVSGDNVVLTVRSVGYATQDVTVGASGVMNITLQVSNESLQEVVVTALGIKREKKALGYAIQEVGGDQLTKSNEQNFLNSLSGKVSGMQVTGASGAVGASTRVVLRGNNSFKNNDPLYVIDGVPINNFSTAATGNGSVDYGNGVGDLDPNNIASISVLKGANAAALYGYRAANGVILITTKNGKNTGKTNGIGVTYSGGASFEKMYILPKYQNKYGQGGYGDEYYYNLFKTGQLALKDIGADTTLNPQSYQEWAQQIGFAYKDGLGGGVTDGVDESWGPRLDAGLNLPQFNSPIDANGNRQATPWVSHPDNTKSFFVTGFTIDNSVAVASNSDKGATRLGLSSQRQMGTIPNTDQTKYSVALSTTQQVTDRLKVDVLANYVRINNDNLTGQGYNTFNPLQSLGGWFGRQVDVQDLKAHYNDEFANGFPYNWNSNYHDNPYFNVYKNLHGRAKDRIFGYASASYKFHDWLTLTGRIGNDWSSETRKEQYWNKSNFTLISAKDKEWGGGYFRQTQYNLNELNADLILTGAGKLSNDFSLSYTAGANFREYRTKMTLLGADQLTVPNLFTISNTKGQAVTDMQSTGLRSNSVFGQASFGYKSWLYLDVTARNDWSSTLPSNNWSYFYPSASLSWIFTEALKMNTSILNYGKIRASWAQVGNATNPYQIYATYNTQDNQNPVRPLPPFNGVTMYHIQTILPPVDLKPERTTSSEIGAELQFLNNRLGLDATYYTKTTKDQIMAVDISPATGYRGQYINAGEISNKGVELQLNLGILRSDKGLNWDMTINWAKNNSKVVSLYTDPRTGQKLQSYNISTAWSTTVDAIPGQPFGVIRGVGFARDASGAIIVGDDGLPTFGPIKELGNITPDWIGGVMNTLTFRNVRFSFLIDMRKGGDLFSVTDWFGAYSGVLEYTAEGNIRSNGLIVGKDVLQNERVVKADGKENDIRVGAQDYFHSLYGGRESSIIDGSYIKLRQIELGYTVPAKMLNRINFVKSAGISFFARNVALLHTDKSNRAHIDPETSMGSLEDGLGIEQYQIPSNRSIGFKLNVGF</sequence>
<keyword evidence="5 11" id="KW-0812">Transmembrane</keyword>
<dbReference type="InterPro" id="IPR039426">
    <property type="entry name" value="TonB-dep_rcpt-like"/>
</dbReference>
<evidence type="ECO:0000259" key="15">
    <source>
        <dbReference type="Pfam" id="PF07715"/>
    </source>
</evidence>
<keyword evidence="17" id="KW-1185">Reference proteome</keyword>
<dbReference type="SUPFAM" id="SSF56935">
    <property type="entry name" value="Porins"/>
    <property type="match status" value="1"/>
</dbReference>
<evidence type="ECO:0000256" key="2">
    <source>
        <dbReference type="ARBA" id="ARBA00022448"/>
    </source>
</evidence>